<organism evidence="1">
    <name type="scientific">Siphoviridae sp. ct1yA16</name>
    <dbReference type="NCBI Taxonomy" id="2827767"/>
    <lineage>
        <taxon>Viruses</taxon>
        <taxon>Duplodnaviria</taxon>
        <taxon>Heunggongvirae</taxon>
        <taxon>Uroviricota</taxon>
        <taxon>Caudoviricetes</taxon>
    </lineage>
</organism>
<sequence>MNARQEVTMNWKDAPDTINPIIYSKIRGVSPQKAREIFNSKGFPRLKGTGTKQLADKRAVYLYEIGLSEEDRREVLKEIARQII</sequence>
<reference evidence="1" key="1">
    <citation type="journal article" date="2021" name="Proc. Natl. Acad. Sci. U.S.A.">
        <title>A Catalog of Tens of Thousands of Viruses from Human Metagenomes Reveals Hidden Associations with Chronic Diseases.</title>
        <authorList>
            <person name="Tisza M.J."/>
            <person name="Buck C.B."/>
        </authorList>
    </citation>
    <scope>NUCLEOTIDE SEQUENCE</scope>
    <source>
        <strain evidence="1">Ct1yA16</strain>
    </source>
</reference>
<accession>A0A8S5TG38</accession>
<protein>
    <submittedName>
        <fullName evidence="1">Uncharacterized protein</fullName>
    </submittedName>
</protein>
<proteinExistence type="predicted"/>
<dbReference type="EMBL" id="BK032816">
    <property type="protein sequence ID" value="DAF61730.1"/>
    <property type="molecule type" value="Genomic_DNA"/>
</dbReference>
<evidence type="ECO:0000313" key="1">
    <source>
        <dbReference type="EMBL" id="DAF61730.1"/>
    </source>
</evidence>
<name>A0A8S5TG38_9CAUD</name>